<reference evidence="4" key="2">
    <citation type="submission" date="2022-12" db="EMBL/GenBank/DDBJ databases">
        <title>Whole genome sequence of Mycolicibacterium iranicum strain SBH312.</title>
        <authorList>
            <person name="Jani J."/>
            <person name="Arifin Mustapha Z."/>
            <person name="Ahmed K."/>
            <person name="Kai Ling C."/>
        </authorList>
    </citation>
    <scope>NUCLEOTIDE SEQUENCE</scope>
    <source>
        <strain evidence="4">SBH312</strain>
    </source>
</reference>
<feature type="transmembrane region" description="Helical" evidence="1">
    <location>
        <begin position="12"/>
        <end position="33"/>
    </location>
</feature>
<comment type="caution">
    <text evidence="5">The sequence shown here is derived from an EMBL/GenBank/DDBJ whole genome shotgun (WGS) entry which is preliminary data.</text>
</comment>
<dbReference type="Proteomes" id="UP001084650">
    <property type="component" value="Unassembled WGS sequence"/>
</dbReference>
<dbReference type="GO" id="GO:0005576">
    <property type="term" value="C:extracellular region"/>
    <property type="evidence" value="ECO:0007669"/>
    <property type="project" value="TreeGrafter"/>
</dbReference>
<evidence type="ECO:0000259" key="2">
    <source>
        <dbReference type="Pfam" id="PF02470"/>
    </source>
</evidence>
<dbReference type="AlphaFoldDB" id="A0A1X1WMC1"/>
<dbReference type="EMBL" id="LQPC01000030">
    <property type="protein sequence ID" value="ORV87688.1"/>
    <property type="molecule type" value="Genomic_DNA"/>
</dbReference>
<dbReference type="Proteomes" id="UP000193622">
    <property type="component" value="Unassembled WGS sequence"/>
</dbReference>
<keyword evidence="1" id="KW-1133">Transmembrane helix</keyword>
<reference evidence="5 6" key="1">
    <citation type="submission" date="2016-01" db="EMBL/GenBank/DDBJ databases">
        <title>The new phylogeny of the genus Mycobacterium.</title>
        <authorList>
            <person name="Tarcisio F."/>
            <person name="Conor M."/>
            <person name="Antonella G."/>
            <person name="Elisabetta G."/>
            <person name="Giulia F.S."/>
            <person name="Sara T."/>
            <person name="Anna F."/>
            <person name="Clotilde B."/>
            <person name="Roberto B."/>
            <person name="Veronica D.S."/>
            <person name="Fabio R."/>
            <person name="Monica P."/>
            <person name="Olivier J."/>
            <person name="Enrico T."/>
            <person name="Nicola S."/>
        </authorList>
    </citation>
    <scope>NUCLEOTIDE SEQUENCE [LARGE SCALE GENOMIC DNA]</scope>
    <source>
        <strain evidence="5 6">DSM 45541</strain>
    </source>
</reference>
<dbReference type="RefSeq" id="WP_085175111.1">
    <property type="nucleotide sequence ID" value="NZ_JAPQYE010000004.1"/>
</dbReference>
<feature type="domain" description="Mammalian cell entry C-terminal" evidence="3">
    <location>
        <begin position="123"/>
        <end position="340"/>
    </location>
</feature>
<protein>
    <submittedName>
        <fullName evidence="4 5">MCE-family protein</fullName>
    </submittedName>
</protein>
<dbReference type="InterPro" id="IPR052336">
    <property type="entry name" value="MlaD_Phospholipid_Transporter"/>
</dbReference>
<accession>A0A1X1WMC1</accession>
<evidence type="ECO:0000313" key="5">
    <source>
        <dbReference type="EMBL" id="ORV87688.1"/>
    </source>
</evidence>
<feature type="domain" description="Mce/MlaD" evidence="2">
    <location>
        <begin position="40"/>
        <end position="117"/>
    </location>
</feature>
<dbReference type="NCBIfam" id="TIGR00996">
    <property type="entry name" value="Mtu_fam_mce"/>
    <property type="match status" value="1"/>
</dbReference>
<evidence type="ECO:0000259" key="3">
    <source>
        <dbReference type="Pfam" id="PF11887"/>
    </source>
</evidence>
<dbReference type="Pfam" id="PF02470">
    <property type="entry name" value="MlaD"/>
    <property type="match status" value="1"/>
</dbReference>
<evidence type="ECO:0000313" key="6">
    <source>
        <dbReference type="Proteomes" id="UP000193622"/>
    </source>
</evidence>
<dbReference type="PANTHER" id="PTHR33371:SF19">
    <property type="entry name" value="MCE-FAMILY PROTEIN MCE4A"/>
    <property type="match status" value="1"/>
</dbReference>
<dbReference type="InterPro" id="IPR024516">
    <property type="entry name" value="Mce_C"/>
</dbReference>
<dbReference type="EMBL" id="JAPQYE010000004">
    <property type="protein sequence ID" value="MCZ0728539.1"/>
    <property type="molecule type" value="Genomic_DNA"/>
</dbReference>
<gene>
    <name evidence="5" type="ORF">AWC12_15025</name>
    <name evidence="4" type="ORF">OY187_10815</name>
</gene>
<name>A0A1X1WMC1_MYCIR</name>
<evidence type="ECO:0000313" key="7">
    <source>
        <dbReference type="Proteomes" id="UP001084650"/>
    </source>
</evidence>
<evidence type="ECO:0000256" key="1">
    <source>
        <dbReference type="SAM" id="Phobius"/>
    </source>
</evidence>
<keyword evidence="1" id="KW-0472">Membrane</keyword>
<dbReference type="Pfam" id="PF11887">
    <property type="entry name" value="Mce4_CUP1"/>
    <property type="match status" value="1"/>
</dbReference>
<proteinExistence type="predicted"/>
<keyword evidence="1" id="KW-0812">Transmembrane</keyword>
<sequence length="400" mass="42677">MADVDAKRSHVRIAAAILAALVLIAAVFTYLSYTAAFTSTDTVTVLSPRAGLVMEDKAKVKYRGIQVGEVQSIEYAGNQAKLTLAIRSGELRYIPSNAPVRIAGTTIFGAKAVEFLPPEDPKPTPLEPGTEVKAEDVQLEVNTLFQTLTDVLQKIDPINLNATLSALGEGLRGNGDDVGELMSGLSTYLAQLNPKLPTLQEDLRQAAEVANIYGDAAPDLVRILENAPQISQTIVDEEDNLNATLLAATGLANNGTATLEPAADNYIAAIQRLRAPLKVAGEYSPVIGCVLKGTANAIDRFAPMIGGTRPGLFVSSSFIPGAPAYTYPESLPIVNASGGPNCRGLPDVPSKQYGGSWYRTPFLVTDNAYVPYQPNTELQFDAPSTLQFLFNGAYAERDDF</sequence>
<dbReference type="PANTHER" id="PTHR33371">
    <property type="entry name" value="INTERMEMBRANE PHOSPHOLIPID TRANSPORT SYSTEM BINDING PROTEIN MLAD-RELATED"/>
    <property type="match status" value="1"/>
</dbReference>
<keyword evidence="7" id="KW-1185">Reference proteome</keyword>
<organism evidence="5 6">
    <name type="scientific">Mycolicibacterium iranicum</name>
    <name type="common">Mycobacterium iranicum</name>
    <dbReference type="NCBI Taxonomy" id="912594"/>
    <lineage>
        <taxon>Bacteria</taxon>
        <taxon>Bacillati</taxon>
        <taxon>Actinomycetota</taxon>
        <taxon>Actinomycetes</taxon>
        <taxon>Mycobacteriales</taxon>
        <taxon>Mycobacteriaceae</taxon>
        <taxon>Mycolicibacterium</taxon>
    </lineage>
</organism>
<evidence type="ECO:0000313" key="4">
    <source>
        <dbReference type="EMBL" id="MCZ0728539.1"/>
    </source>
</evidence>
<dbReference type="InterPro" id="IPR005693">
    <property type="entry name" value="Mce"/>
</dbReference>
<dbReference type="GO" id="GO:0051701">
    <property type="term" value="P:biological process involved in interaction with host"/>
    <property type="evidence" value="ECO:0007669"/>
    <property type="project" value="TreeGrafter"/>
</dbReference>
<dbReference type="InterPro" id="IPR003399">
    <property type="entry name" value="Mce/MlaD"/>
</dbReference>